<evidence type="ECO:0000313" key="3">
    <source>
        <dbReference type="Proteomes" id="UP001454036"/>
    </source>
</evidence>
<dbReference type="PANTHER" id="PTHR31929">
    <property type="entry name" value="SAUR-LIKE AUXIN-RESPONSIVE PROTEIN FAMILY-RELATED"/>
    <property type="match status" value="1"/>
</dbReference>
<reference evidence="2 3" key="1">
    <citation type="submission" date="2024-01" db="EMBL/GenBank/DDBJ databases">
        <title>The complete chloroplast genome sequence of Lithospermum erythrorhizon: insights into the phylogenetic relationship among Boraginaceae species and the maternal lineages of purple gromwells.</title>
        <authorList>
            <person name="Okada T."/>
            <person name="Watanabe K."/>
        </authorList>
    </citation>
    <scope>NUCLEOTIDE SEQUENCE [LARGE SCALE GENOMIC DNA]</scope>
</reference>
<dbReference type="Proteomes" id="UP001454036">
    <property type="component" value="Unassembled WGS sequence"/>
</dbReference>
<dbReference type="EMBL" id="BAABME010011458">
    <property type="protein sequence ID" value="GAA0183791.1"/>
    <property type="molecule type" value="Genomic_DNA"/>
</dbReference>
<dbReference type="GO" id="GO:0009733">
    <property type="term" value="P:response to auxin"/>
    <property type="evidence" value="ECO:0007669"/>
    <property type="project" value="InterPro"/>
</dbReference>
<accession>A0AAV3RVX7</accession>
<evidence type="ECO:0000313" key="2">
    <source>
        <dbReference type="EMBL" id="GAA0183791.1"/>
    </source>
</evidence>
<comment type="caution">
    <text evidence="2">The sequence shown here is derived from an EMBL/GenBank/DDBJ whole genome shotgun (WGS) entry which is preliminary data.</text>
</comment>
<evidence type="ECO:0000256" key="1">
    <source>
        <dbReference type="ARBA" id="ARBA00006974"/>
    </source>
</evidence>
<dbReference type="Pfam" id="PF02519">
    <property type="entry name" value="Auxin_inducible"/>
    <property type="match status" value="1"/>
</dbReference>
<comment type="similarity">
    <text evidence="1">Belongs to the ARG7 family.</text>
</comment>
<keyword evidence="3" id="KW-1185">Reference proteome</keyword>
<dbReference type="AlphaFoldDB" id="A0AAV3RVX7"/>
<gene>
    <name evidence="2" type="ORF">LIER_31142</name>
</gene>
<name>A0AAV3RVX7_LITER</name>
<sequence>MRISLQSVILRVRKLNKYRRLEVKDEQCDSIRVPKGFVAVYVGMDDKRRFVIPLSYLNNPMFQKFLNQAEEEFGFDHPIIGGLTFPCDEDTFLLLLSKLRNQ</sequence>
<protein>
    <submittedName>
        <fullName evidence="2">Uncharacterized protein</fullName>
    </submittedName>
</protein>
<proteinExistence type="inferred from homology"/>
<organism evidence="2 3">
    <name type="scientific">Lithospermum erythrorhizon</name>
    <name type="common">Purple gromwell</name>
    <name type="synonym">Lithospermum officinale var. erythrorhizon</name>
    <dbReference type="NCBI Taxonomy" id="34254"/>
    <lineage>
        <taxon>Eukaryota</taxon>
        <taxon>Viridiplantae</taxon>
        <taxon>Streptophyta</taxon>
        <taxon>Embryophyta</taxon>
        <taxon>Tracheophyta</taxon>
        <taxon>Spermatophyta</taxon>
        <taxon>Magnoliopsida</taxon>
        <taxon>eudicotyledons</taxon>
        <taxon>Gunneridae</taxon>
        <taxon>Pentapetalae</taxon>
        <taxon>asterids</taxon>
        <taxon>lamiids</taxon>
        <taxon>Boraginales</taxon>
        <taxon>Boraginaceae</taxon>
        <taxon>Boraginoideae</taxon>
        <taxon>Lithospermeae</taxon>
        <taxon>Lithospermum</taxon>
    </lineage>
</organism>
<dbReference type="InterPro" id="IPR003676">
    <property type="entry name" value="SAUR_fam"/>
</dbReference>